<evidence type="ECO:0000313" key="2">
    <source>
        <dbReference type="Proteomes" id="UP000521943"/>
    </source>
</evidence>
<gene>
    <name evidence="1" type="ORF">DFP72DRAFT_1138612</name>
</gene>
<dbReference type="EMBL" id="JACGCI010000054">
    <property type="protein sequence ID" value="KAF6750764.1"/>
    <property type="molecule type" value="Genomic_DNA"/>
</dbReference>
<comment type="caution">
    <text evidence="1">The sequence shown here is derived from an EMBL/GenBank/DDBJ whole genome shotgun (WGS) entry which is preliminary data.</text>
</comment>
<protein>
    <submittedName>
        <fullName evidence="1">Uncharacterized protein</fullName>
    </submittedName>
</protein>
<organism evidence="1 2">
    <name type="scientific">Ephemerocybe angulata</name>
    <dbReference type="NCBI Taxonomy" id="980116"/>
    <lineage>
        <taxon>Eukaryota</taxon>
        <taxon>Fungi</taxon>
        <taxon>Dikarya</taxon>
        <taxon>Basidiomycota</taxon>
        <taxon>Agaricomycotina</taxon>
        <taxon>Agaricomycetes</taxon>
        <taxon>Agaricomycetidae</taxon>
        <taxon>Agaricales</taxon>
        <taxon>Agaricineae</taxon>
        <taxon>Psathyrellaceae</taxon>
        <taxon>Ephemerocybe</taxon>
    </lineage>
</organism>
<evidence type="ECO:0000313" key="1">
    <source>
        <dbReference type="EMBL" id="KAF6750764.1"/>
    </source>
</evidence>
<name>A0A8H6HQA5_9AGAR</name>
<proteinExistence type="predicted"/>
<dbReference type="AlphaFoldDB" id="A0A8H6HQA5"/>
<dbReference type="Proteomes" id="UP000521943">
    <property type="component" value="Unassembled WGS sequence"/>
</dbReference>
<keyword evidence="2" id="KW-1185">Reference proteome</keyword>
<accession>A0A8H6HQA5</accession>
<sequence>MGSVDCPSETLSRRPFYAVPPSAPKFLLRYRGPEATLVKISEYALILAINNFERMFPSISTSISPPCLASETEQCFMYVEITPDARHIQRLAGGKDGQASVEGKMSWVGMGMSPVGGAWPAALTWQTQLFGQEGASAVHVDRGRRPTARRPYAHCTLISSHQKKANTAEAPHTMRTFEDIAQLYLPAMSICVSPQTDRTHPQSHEHRNALPSILSVQRRRTVQGKTRSLFKPGKDSGIFSHALKRLTSSRRASIKRLAPSFENVRIKRWSKIDPPTPRRVASAHGELSHSEDVDIAKLSKQPMSAPSNCQAGSNIRGFGRGRNTRSCCRERTYAYRWTPFELHHPNQWIGATIDVSANVPEIYGTRPATSYTISGKTEHISIRGGGRRLMEKEERDIRNQAKRNAAALLRCNVTQWVLSISTWASEIKDAWLWKLHIVRRST</sequence>
<reference evidence="1 2" key="1">
    <citation type="submission" date="2020-07" db="EMBL/GenBank/DDBJ databases">
        <title>Comparative genomics of pyrophilous fungi reveals a link between fire events and developmental genes.</title>
        <authorList>
            <consortium name="DOE Joint Genome Institute"/>
            <person name="Steindorff A.S."/>
            <person name="Carver A."/>
            <person name="Calhoun S."/>
            <person name="Stillman K."/>
            <person name="Liu H."/>
            <person name="Lipzen A."/>
            <person name="Pangilinan J."/>
            <person name="Labutti K."/>
            <person name="Bruns T.D."/>
            <person name="Grigoriev I.V."/>
        </authorList>
    </citation>
    <scope>NUCLEOTIDE SEQUENCE [LARGE SCALE GENOMIC DNA]</scope>
    <source>
        <strain evidence="1 2">CBS 144469</strain>
    </source>
</reference>